<dbReference type="EMBL" id="FO203503">
    <property type="protein sequence ID" value="CCK80192.1"/>
    <property type="molecule type" value="Genomic_DNA"/>
</dbReference>
<dbReference type="InterPro" id="IPR002104">
    <property type="entry name" value="Integrase_catalytic"/>
</dbReference>
<dbReference type="EMBL" id="FO203503">
    <property type="protein sequence ID" value="CCK80780.1"/>
    <property type="molecule type" value="Genomic_DNA"/>
</dbReference>
<evidence type="ECO:0000256" key="5">
    <source>
        <dbReference type="PROSITE-ProRule" id="PRU01248"/>
    </source>
</evidence>
<evidence type="ECO:0000313" key="9">
    <source>
        <dbReference type="EMBL" id="CCK80192.1"/>
    </source>
</evidence>
<dbReference type="InterPro" id="IPR004107">
    <property type="entry name" value="Integrase_SAM-like_N"/>
</dbReference>
<evidence type="ECO:0000256" key="4">
    <source>
        <dbReference type="ARBA" id="ARBA00023172"/>
    </source>
</evidence>
<dbReference type="PATRIC" id="fig|651182.5.peg.2403"/>
<dbReference type="RefSeq" id="WP_014957515.1">
    <property type="nucleotide sequence ID" value="NC_018645.1"/>
</dbReference>
<dbReference type="Gene3D" id="1.10.150.130">
    <property type="match status" value="1"/>
</dbReference>
<comment type="similarity">
    <text evidence="1">Belongs to the 'phage' integrase family.</text>
</comment>
<evidence type="ECO:0000259" key="6">
    <source>
        <dbReference type="PROSITE" id="PS51898"/>
    </source>
</evidence>
<keyword evidence="13" id="KW-1185">Reference proteome</keyword>
<dbReference type="KEGG" id="dto:TOL2_C20310"/>
<dbReference type="GO" id="GO:0006310">
    <property type="term" value="P:DNA recombination"/>
    <property type="evidence" value="ECO:0007669"/>
    <property type="project" value="UniProtKB-KW"/>
</dbReference>
<proteinExistence type="inferred from homology"/>
<sequence length="291" mass="33718">MSNLIKRFKEDLQLAGYAKRSIQSYTSSVLRLQRFYNKPLEDITEEQLRQYWLCCQNEFGWSAATLRISYSGIQHFFTKTLVRSWNIFNDIKWKREQTLPTILSLEEVRKIIYALPTVQSHAFYLTLYSMGLRLREATTLQVKDILSDRGLVHIHGGKGAMDRTVPLPKITLLTLRKYYKTHRNSKWIFPALGRNGGKDAQYAKNHVSDSGVQGVLRSTLKRLKFKKHVHPHVFRHAYATHLLEANIPIRHVQKILGHKTLKSTMIYLHVTTQAQVDSNDKVSKVMQGVLS</sequence>
<feature type="domain" description="Tyr recombinase" evidence="6">
    <location>
        <begin position="98"/>
        <end position="280"/>
    </location>
</feature>
<evidence type="ECO:0000313" key="10">
    <source>
        <dbReference type="EMBL" id="CCK80249.1"/>
    </source>
</evidence>
<dbReference type="InterPro" id="IPR050090">
    <property type="entry name" value="Tyrosine_recombinase_XerCD"/>
</dbReference>
<dbReference type="EMBL" id="FO203503">
    <property type="protein sequence ID" value="CCK81242.1"/>
    <property type="molecule type" value="Genomic_DNA"/>
</dbReference>
<dbReference type="InterPro" id="IPR011010">
    <property type="entry name" value="DNA_brk_join_enz"/>
</dbReference>
<gene>
    <name evidence="8" type="ordered locus">TOL2_C20220</name>
    <name evidence="9" type="ordered locus">TOL2_C20310</name>
    <name evidence="10" type="ordered locus">TOL2_C20880</name>
    <name evidence="11" type="ordered locus">TOL2_C26210</name>
    <name evidence="12" type="ordered locus">TOL2_C30850</name>
</gene>
<dbReference type="InterPro" id="IPR044068">
    <property type="entry name" value="CB"/>
</dbReference>
<dbReference type="KEGG" id="dto:TOL2_C26210"/>
<dbReference type="PROSITE" id="PS51900">
    <property type="entry name" value="CB"/>
    <property type="match status" value="1"/>
</dbReference>
<evidence type="ECO:0000313" key="8">
    <source>
        <dbReference type="EMBL" id="CCK80183.1"/>
    </source>
</evidence>
<dbReference type="EMBL" id="FO203503">
    <property type="protein sequence ID" value="CCK80249.1"/>
    <property type="molecule type" value="Genomic_DNA"/>
</dbReference>
<dbReference type="Gene3D" id="1.10.443.10">
    <property type="entry name" value="Intergrase catalytic core"/>
    <property type="match status" value="1"/>
</dbReference>
<dbReference type="STRING" id="651182.TOL2_C20220"/>
<evidence type="ECO:0000259" key="7">
    <source>
        <dbReference type="PROSITE" id="PS51900"/>
    </source>
</evidence>
<accession>K0N8L6</accession>
<dbReference type="Proteomes" id="UP000007347">
    <property type="component" value="Chromosome"/>
</dbReference>
<dbReference type="PANTHER" id="PTHR30349">
    <property type="entry name" value="PHAGE INTEGRASE-RELATED"/>
    <property type="match status" value="1"/>
</dbReference>
<dbReference type="EMBL" id="FO203503">
    <property type="protein sequence ID" value="CCK80183.1"/>
    <property type="molecule type" value="Genomic_DNA"/>
</dbReference>
<keyword evidence="3 5" id="KW-0238">DNA-binding</keyword>
<dbReference type="PROSITE" id="PS51898">
    <property type="entry name" value="TYR_RECOMBINASE"/>
    <property type="match status" value="1"/>
</dbReference>
<dbReference type="KEGG" id="dto:TOL2_C20880"/>
<keyword evidence="4" id="KW-0233">DNA recombination</keyword>
<organism evidence="10 13">
    <name type="scientific">Desulfobacula toluolica (strain DSM 7467 / Tol2)</name>
    <dbReference type="NCBI Taxonomy" id="651182"/>
    <lineage>
        <taxon>Bacteria</taxon>
        <taxon>Pseudomonadati</taxon>
        <taxon>Thermodesulfobacteriota</taxon>
        <taxon>Desulfobacteria</taxon>
        <taxon>Desulfobacterales</taxon>
        <taxon>Desulfobacteraceae</taxon>
        <taxon>Desulfobacula</taxon>
    </lineage>
</organism>
<dbReference type="InterPro" id="IPR010998">
    <property type="entry name" value="Integrase_recombinase_N"/>
</dbReference>
<dbReference type="GO" id="GO:0015074">
    <property type="term" value="P:DNA integration"/>
    <property type="evidence" value="ECO:0007669"/>
    <property type="project" value="UniProtKB-KW"/>
</dbReference>
<dbReference type="InterPro" id="IPR013762">
    <property type="entry name" value="Integrase-like_cat_sf"/>
</dbReference>
<feature type="domain" description="Core-binding (CB)" evidence="7">
    <location>
        <begin position="1"/>
        <end position="81"/>
    </location>
</feature>
<dbReference type="Pfam" id="PF00589">
    <property type="entry name" value="Phage_integrase"/>
    <property type="match status" value="1"/>
</dbReference>
<dbReference type="AlphaFoldDB" id="K0N8L6"/>
<dbReference type="HOGENOM" id="CLU_027562_9_5_7"/>
<dbReference type="SUPFAM" id="SSF56349">
    <property type="entry name" value="DNA breaking-rejoining enzymes"/>
    <property type="match status" value="1"/>
</dbReference>
<dbReference type="OrthoDB" id="9798171at2"/>
<protein>
    <submittedName>
        <fullName evidence="11 12">Integrase</fullName>
    </submittedName>
    <submittedName>
        <fullName evidence="10">Predicted integrase</fullName>
    </submittedName>
</protein>
<dbReference type="Pfam" id="PF13495">
    <property type="entry name" value="Phage_int_SAM_4"/>
    <property type="match status" value="1"/>
</dbReference>
<dbReference type="KEGG" id="dto:TOL2_C30850"/>
<dbReference type="KEGG" id="dto:TOL2_C20220"/>
<keyword evidence="2" id="KW-0229">DNA integration</keyword>
<evidence type="ECO:0000256" key="2">
    <source>
        <dbReference type="ARBA" id="ARBA00022908"/>
    </source>
</evidence>
<evidence type="ECO:0000256" key="1">
    <source>
        <dbReference type="ARBA" id="ARBA00008857"/>
    </source>
</evidence>
<evidence type="ECO:0000313" key="11">
    <source>
        <dbReference type="EMBL" id="CCK80780.1"/>
    </source>
</evidence>
<reference evidence="10 13" key="1">
    <citation type="journal article" date="2013" name="Environ. Microbiol.">
        <title>Complete genome, catabolic sub-proteomes and key-metabolites of Desulfobacula toluolica Tol2, a marine, aromatic compound-degrading, sulfate-reducing bacterium.</title>
        <authorList>
            <person name="Wohlbrand L."/>
            <person name="Jacob J.H."/>
            <person name="Kube M."/>
            <person name="Mussmann M."/>
            <person name="Jarling R."/>
            <person name="Beck A."/>
            <person name="Amann R."/>
            <person name="Wilkes H."/>
            <person name="Reinhardt R."/>
            <person name="Rabus R."/>
        </authorList>
    </citation>
    <scope>NUCLEOTIDE SEQUENCE [LARGE SCALE GENOMIC DNA]</scope>
    <source>
        <strain evidence="13">DSM 7467 / Tol2</strain>
        <strain evidence="10">Tol2</strain>
    </source>
</reference>
<evidence type="ECO:0000256" key="3">
    <source>
        <dbReference type="ARBA" id="ARBA00023125"/>
    </source>
</evidence>
<evidence type="ECO:0000313" key="12">
    <source>
        <dbReference type="EMBL" id="CCK81242.1"/>
    </source>
</evidence>
<name>K0N8L6_DESTT</name>
<dbReference type="GO" id="GO:0003677">
    <property type="term" value="F:DNA binding"/>
    <property type="evidence" value="ECO:0007669"/>
    <property type="project" value="UniProtKB-UniRule"/>
</dbReference>
<dbReference type="PANTHER" id="PTHR30349:SF64">
    <property type="entry name" value="PROPHAGE INTEGRASE INTD-RELATED"/>
    <property type="match status" value="1"/>
</dbReference>
<evidence type="ECO:0000313" key="13">
    <source>
        <dbReference type="Proteomes" id="UP000007347"/>
    </source>
</evidence>